<dbReference type="OrthoDB" id="532615at2"/>
<accession>B4W4V1</accession>
<dbReference type="STRING" id="118168.MC7420_1551"/>
<dbReference type="InterPro" id="IPR000551">
    <property type="entry name" value="MerR-type_HTH_dom"/>
</dbReference>
<sequence>MQGEGLITRKETMELTGATSNQLQYFERVNLIKPTRILKERRKRPDVYYSWTQLLEIKAICKLRQETSLQTIRKILDFLEEYQINKSLRDKQIVVIDGEAFWVKLDWSDFGRQISALKVADKHNKGVGQYTLIVVPALKDLEQEIWETAKQSKTIDIKSFTKRTAQTKKTA</sequence>
<dbReference type="SUPFAM" id="SSF46955">
    <property type="entry name" value="Putative DNA-binding domain"/>
    <property type="match status" value="1"/>
</dbReference>
<protein>
    <recommendedName>
        <fullName evidence="1">HTH merR-type domain-containing protein</fullName>
    </recommendedName>
</protein>
<dbReference type="AlphaFoldDB" id="B4W4V1"/>
<dbReference type="EMBL" id="DS989881">
    <property type="protein sequence ID" value="EDX70807.1"/>
    <property type="molecule type" value="Genomic_DNA"/>
</dbReference>
<evidence type="ECO:0000313" key="3">
    <source>
        <dbReference type="Proteomes" id="UP000003835"/>
    </source>
</evidence>
<dbReference type="GO" id="GO:0006355">
    <property type="term" value="P:regulation of DNA-templated transcription"/>
    <property type="evidence" value="ECO:0007669"/>
    <property type="project" value="InterPro"/>
</dbReference>
<dbReference type="GO" id="GO:0003677">
    <property type="term" value="F:DNA binding"/>
    <property type="evidence" value="ECO:0007669"/>
    <property type="project" value="InterPro"/>
</dbReference>
<dbReference type="InterPro" id="IPR009061">
    <property type="entry name" value="DNA-bd_dom_put_sf"/>
</dbReference>
<dbReference type="eggNOG" id="COG0789">
    <property type="taxonomic scope" value="Bacteria"/>
</dbReference>
<gene>
    <name evidence="2" type="ORF">MC7420_1551</name>
</gene>
<dbReference type="Gene3D" id="1.10.1660.10">
    <property type="match status" value="1"/>
</dbReference>
<keyword evidence="3" id="KW-1185">Reference proteome</keyword>
<dbReference type="Proteomes" id="UP000003835">
    <property type="component" value="Unassembled WGS sequence"/>
</dbReference>
<organism evidence="2 3">
    <name type="scientific">Coleofasciculus chthonoplastes PCC 7420</name>
    <dbReference type="NCBI Taxonomy" id="118168"/>
    <lineage>
        <taxon>Bacteria</taxon>
        <taxon>Bacillati</taxon>
        <taxon>Cyanobacteriota</taxon>
        <taxon>Cyanophyceae</taxon>
        <taxon>Coleofasciculales</taxon>
        <taxon>Coleofasciculaceae</taxon>
        <taxon>Coleofasciculus</taxon>
    </lineage>
</organism>
<feature type="domain" description="HTH merR-type" evidence="1">
    <location>
        <begin position="10"/>
        <end position="77"/>
    </location>
</feature>
<evidence type="ECO:0000259" key="1">
    <source>
        <dbReference type="Pfam" id="PF13411"/>
    </source>
</evidence>
<reference evidence="2 3" key="1">
    <citation type="submission" date="2008-07" db="EMBL/GenBank/DDBJ databases">
        <authorList>
            <person name="Tandeau de Marsac N."/>
            <person name="Ferriera S."/>
            <person name="Johnson J."/>
            <person name="Kravitz S."/>
            <person name="Beeson K."/>
            <person name="Sutton G."/>
            <person name="Rogers Y.-H."/>
            <person name="Friedman R."/>
            <person name="Frazier M."/>
            <person name="Venter J.C."/>
        </authorList>
    </citation>
    <scope>NUCLEOTIDE SEQUENCE [LARGE SCALE GENOMIC DNA]</scope>
    <source>
        <strain evidence="2 3">PCC 7420</strain>
    </source>
</reference>
<name>B4W4V1_9CYAN</name>
<proteinExistence type="predicted"/>
<evidence type="ECO:0000313" key="2">
    <source>
        <dbReference type="EMBL" id="EDX70807.1"/>
    </source>
</evidence>
<dbReference type="Pfam" id="PF13411">
    <property type="entry name" value="MerR_1"/>
    <property type="match status" value="1"/>
</dbReference>
<dbReference type="HOGENOM" id="CLU_1559799_0_0_3"/>